<evidence type="ECO:0000313" key="2">
    <source>
        <dbReference type="Proteomes" id="UP000032142"/>
    </source>
</evidence>
<keyword evidence="2" id="KW-1185">Reference proteome</keyword>
<accession>A0A0B0MLS4</accession>
<dbReference type="EMBL" id="JRRC01099304">
    <property type="protein sequence ID" value="KHF99870.1"/>
    <property type="molecule type" value="Genomic_DNA"/>
</dbReference>
<protein>
    <submittedName>
        <fullName evidence="1">C-C chemokine receptor type 5</fullName>
    </submittedName>
</protein>
<sequence length="38" mass="4414">MKCYQVSVPTFRIDYDTSDMSLGYLSSELVESEFVRCN</sequence>
<gene>
    <name evidence="1" type="ORF">F383_38721</name>
</gene>
<dbReference type="Proteomes" id="UP000032142">
    <property type="component" value="Unassembled WGS sequence"/>
</dbReference>
<dbReference type="AlphaFoldDB" id="A0A0B0MLS4"/>
<evidence type="ECO:0000313" key="1">
    <source>
        <dbReference type="EMBL" id="KHF99870.1"/>
    </source>
</evidence>
<name>A0A0B0MLS4_GOSAR</name>
<keyword evidence="1" id="KW-0675">Receptor</keyword>
<proteinExistence type="predicted"/>
<reference evidence="2" key="1">
    <citation type="submission" date="2014-09" db="EMBL/GenBank/DDBJ databases">
        <authorList>
            <person name="Mudge J."/>
            <person name="Ramaraj T."/>
            <person name="Lindquist I.E."/>
            <person name="Bharti A.K."/>
            <person name="Sundararajan A."/>
            <person name="Cameron C.T."/>
            <person name="Woodward J.E."/>
            <person name="May G.D."/>
            <person name="Brubaker C."/>
            <person name="Broadhvest J."/>
            <person name="Wilkins T.A."/>
        </authorList>
    </citation>
    <scope>NUCLEOTIDE SEQUENCE</scope>
    <source>
        <strain evidence="2">cv. AKA8401</strain>
    </source>
</reference>
<comment type="caution">
    <text evidence="1">The sequence shown here is derived from an EMBL/GenBank/DDBJ whole genome shotgun (WGS) entry which is preliminary data.</text>
</comment>
<organism evidence="1 2">
    <name type="scientific">Gossypium arboreum</name>
    <name type="common">Tree cotton</name>
    <name type="synonym">Gossypium nanking</name>
    <dbReference type="NCBI Taxonomy" id="29729"/>
    <lineage>
        <taxon>Eukaryota</taxon>
        <taxon>Viridiplantae</taxon>
        <taxon>Streptophyta</taxon>
        <taxon>Embryophyta</taxon>
        <taxon>Tracheophyta</taxon>
        <taxon>Spermatophyta</taxon>
        <taxon>Magnoliopsida</taxon>
        <taxon>eudicotyledons</taxon>
        <taxon>Gunneridae</taxon>
        <taxon>Pentapetalae</taxon>
        <taxon>rosids</taxon>
        <taxon>malvids</taxon>
        <taxon>Malvales</taxon>
        <taxon>Malvaceae</taxon>
        <taxon>Malvoideae</taxon>
        <taxon>Gossypium</taxon>
    </lineage>
</organism>